<evidence type="ECO:0000256" key="1">
    <source>
        <dbReference type="SAM" id="MobiDB-lite"/>
    </source>
</evidence>
<keyword evidence="2" id="KW-0472">Membrane</keyword>
<protein>
    <submittedName>
        <fullName evidence="3">Capsular polysaccharide biosynthesis protein</fullName>
    </submittedName>
</protein>
<proteinExistence type="predicted"/>
<dbReference type="Proteomes" id="UP000588112">
    <property type="component" value="Unassembled WGS sequence"/>
</dbReference>
<reference evidence="3 4" key="1">
    <citation type="submission" date="2020-08" db="EMBL/GenBank/DDBJ databases">
        <title>Sequencing the genomes of 1000 actinobacteria strains.</title>
        <authorList>
            <person name="Klenk H.-P."/>
        </authorList>
    </citation>
    <scope>NUCLEOTIDE SEQUENCE [LARGE SCALE GENOMIC DNA]</scope>
    <source>
        <strain evidence="3 4">DSM 45790</strain>
    </source>
</reference>
<gene>
    <name evidence="3" type="ORF">BJ981_002992</name>
</gene>
<evidence type="ECO:0000313" key="3">
    <source>
        <dbReference type="EMBL" id="MBB5627293.1"/>
    </source>
</evidence>
<dbReference type="EMBL" id="JACHBR010000001">
    <property type="protein sequence ID" value="MBB5627293.1"/>
    <property type="molecule type" value="Genomic_DNA"/>
</dbReference>
<feature type="compositionally biased region" description="Gly residues" evidence="1">
    <location>
        <begin position="10"/>
        <end position="24"/>
    </location>
</feature>
<feature type="region of interest" description="Disordered" evidence="1">
    <location>
        <begin position="1"/>
        <end position="37"/>
    </location>
</feature>
<dbReference type="GO" id="GO:0005886">
    <property type="term" value="C:plasma membrane"/>
    <property type="evidence" value="ECO:0007669"/>
    <property type="project" value="TreeGrafter"/>
</dbReference>
<evidence type="ECO:0000313" key="4">
    <source>
        <dbReference type="Proteomes" id="UP000588112"/>
    </source>
</evidence>
<dbReference type="GO" id="GO:0004713">
    <property type="term" value="F:protein tyrosine kinase activity"/>
    <property type="evidence" value="ECO:0007669"/>
    <property type="project" value="TreeGrafter"/>
</dbReference>
<comment type="caution">
    <text evidence="3">The sequence shown here is derived from an EMBL/GenBank/DDBJ whole genome shotgun (WGS) entry which is preliminary data.</text>
</comment>
<dbReference type="PANTHER" id="PTHR32309">
    <property type="entry name" value="TYROSINE-PROTEIN KINASE"/>
    <property type="match status" value="1"/>
</dbReference>
<sequence length="439" mass="45878">MSHPASSLPGGPGGPGGPDNGYGPRGLVARREPAEPAEPAEFARFGAMLLRRRVTLTWFLLGGLALGGLALGLSPASYTATAEVLVAPTGVQDQTNQTTQRQREPLNLDTEAQIAHSAVVAARAARILKVQDPEALRERVTVNVPPNSAVLAVSYAADDPAGAAAGAQAFAKGYLAQRESAARHAIDAQLKALSGKLRQVDSALAAVVAALPRAPRGSAARTIAVQRQNVLTRQVYALTLKHDALKTVAVTPGSVISDARPPDSPTRPRPPLYLGSGLFLGLLAGTGAAMLRDRLDTRLRTAADIERLTGLPVLCKGGNARELRELAMAVARHLRDGGELLVRGVTPGVDPEPIADDLRLALTGLAPIWVRTDHEARADAALLVVESRVARSKQLAQAVRQLRRTEISPLGVILLTSSAAAGRRPAIGRPPADPGARAS</sequence>
<accession>A0A7W9DQD3</accession>
<dbReference type="PANTHER" id="PTHR32309:SF13">
    <property type="entry name" value="FERRIC ENTEROBACTIN TRANSPORT PROTEIN FEPE"/>
    <property type="match status" value="1"/>
</dbReference>
<keyword evidence="2" id="KW-0812">Transmembrane</keyword>
<evidence type="ECO:0000256" key="2">
    <source>
        <dbReference type="SAM" id="Phobius"/>
    </source>
</evidence>
<dbReference type="RefSeq" id="WP_184611831.1">
    <property type="nucleotide sequence ID" value="NZ_BOOS01000036.1"/>
</dbReference>
<name>A0A7W9DQD3_9ACTN</name>
<organism evidence="3 4">
    <name type="scientific">Sphaerisporangium krabiense</name>
    <dbReference type="NCBI Taxonomy" id="763782"/>
    <lineage>
        <taxon>Bacteria</taxon>
        <taxon>Bacillati</taxon>
        <taxon>Actinomycetota</taxon>
        <taxon>Actinomycetes</taxon>
        <taxon>Streptosporangiales</taxon>
        <taxon>Streptosporangiaceae</taxon>
        <taxon>Sphaerisporangium</taxon>
    </lineage>
</organism>
<dbReference type="InterPro" id="IPR050445">
    <property type="entry name" value="Bact_polysacc_biosynth/exp"/>
</dbReference>
<feature type="transmembrane region" description="Helical" evidence="2">
    <location>
        <begin position="54"/>
        <end position="73"/>
    </location>
</feature>
<keyword evidence="2" id="KW-1133">Transmembrane helix</keyword>
<dbReference type="AlphaFoldDB" id="A0A7W9DQD3"/>
<keyword evidence="4" id="KW-1185">Reference proteome</keyword>